<gene>
    <name evidence="1" type="ORF">E3N88_07227</name>
</gene>
<evidence type="ECO:0000313" key="1">
    <source>
        <dbReference type="EMBL" id="KAD6796331.1"/>
    </source>
</evidence>
<sequence length="208" mass="23707">MTLSHAFMAEVDDKRNEVIENLCSISCIEKVFKYRSHNEALIKEELLSDKESNYRDAKCRIEEITLELDQVKTWLSKPKIRAEKYDYSDNLVASMLRSGEGSQRGLVIHEFTTGSNKPVSLTVDPILSDLKHSDDSKVYVEGLSVSGQSEKKEERSAGRSTYCLVSSNNSQFSVPKVDFVGKFETICIKPNEMIKKFWTQFVKTDMDV</sequence>
<dbReference type="Proteomes" id="UP000326396">
    <property type="component" value="Linkage Group LG11"/>
</dbReference>
<name>A0A5N6PRM7_9ASTR</name>
<protein>
    <submittedName>
        <fullName evidence="1">Uncharacterized protein</fullName>
    </submittedName>
</protein>
<comment type="caution">
    <text evidence="1">The sequence shown here is derived from an EMBL/GenBank/DDBJ whole genome shotgun (WGS) entry which is preliminary data.</text>
</comment>
<reference evidence="1 2" key="1">
    <citation type="submission" date="2019-05" db="EMBL/GenBank/DDBJ databases">
        <title>Mikania micrantha, genome provides insights into the molecular mechanism of rapid growth.</title>
        <authorList>
            <person name="Liu B."/>
        </authorList>
    </citation>
    <scope>NUCLEOTIDE SEQUENCE [LARGE SCALE GENOMIC DNA]</scope>
    <source>
        <strain evidence="1">NLD-2019</strain>
        <tissue evidence="1">Leaf</tissue>
    </source>
</reference>
<keyword evidence="2" id="KW-1185">Reference proteome</keyword>
<organism evidence="1 2">
    <name type="scientific">Mikania micrantha</name>
    <name type="common">bitter vine</name>
    <dbReference type="NCBI Taxonomy" id="192012"/>
    <lineage>
        <taxon>Eukaryota</taxon>
        <taxon>Viridiplantae</taxon>
        <taxon>Streptophyta</taxon>
        <taxon>Embryophyta</taxon>
        <taxon>Tracheophyta</taxon>
        <taxon>Spermatophyta</taxon>
        <taxon>Magnoliopsida</taxon>
        <taxon>eudicotyledons</taxon>
        <taxon>Gunneridae</taxon>
        <taxon>Pentapetalae</taxon>
        <taxon>asterids</taxon>
        <taxon>campanulids</taxon>
        <taxon>Asterales</taxon>
        <taxon>Asteraceae</taxon>
        <taxon>Asteroideae</taxon>
        <taxon>Heliantheae alliance</taxon>
        <taxon>Eupatorieae</taxon>
        <taxon>Mikania</taxon>
    </lineage>
</organism>
<dbReference type="EMBL" id="SZYD01000003">
    <property type="protein sequence ID" value="KAD6796331.1"/>
    <property type="molecule type" value="Genomic_DNA"/>
</dbReference>
<dbReference type="AlphaFoldDB" id="A0A5N6PRM7"/>
<dbReference type="OrthoDB" id="1831808at2759"/>
<evidence type="ECO:0000313" key="2">
    <source>
        <dbReference type="Proteomes" id="UP000326396"/>
    </source>
</evidence>
<accession>A0A5N6PRM7</accession>
<proteinExistence type="predicted"/>